<dbReference type="RefSeq" id="XP_026599405.1">
    <property type="nucleotide sequence ID" value="XM_026752343.1"/>
</dbReference>
<dbReference type="GeneID" id="38120697"/>
<dbReference type="PANTHER" id="PTHR33048">
    <property type="entry name" value="PTH11-LIKE INTEGRAL MEMBRANE PROTEIN (AFU_ORTHOLOGUE AFUA_5G11245)"/>
    <property type="match status" value="1"/>
</dbReference>
<feature type="compositionally biased region" description="Basic and acidic residues" evidence="6">
    <location>
        <begin position="326"/>
        <end position="336"/>
    </location>
</feature>
<evidence type="ECO:0000256" key="6">
    <source>
        <dbReference type="SAM" id="MobiDB-lite"/>
    </source>
</evidence>
<organism evidence="9 10">
    <name type="scientific">Aspergillus mulundensis</name>
    <dbReference type="NCBI Taxonomy" id="1810919"/>
    <lineage>
        <taxon>Eukaryota</taxon>
        <taxon>Fungi</taxon>
        <taxon>Dikarya</taxon>
        <taxon>Ascomycota</taxon>
        <taxon>Pezizomycotina</taxon>
        <taxon>Eurotiomycetes</taxon>
        <taxon>Eurotiomycetidae</taxon>
        <taxon>Eurotiales</taxon>
        <taxon>Aspergillaceae</taxon>
        <taxon>Aspergillus</taxon>
        <taxon>Aspergillus subgen. Nidulantes</taxon>
    </lineage>
</organism>
<feature type="transmembrane region" description="Helical" evidence="7">
    <location>
        <begin position="211"/>
        <end position="230"/>
    </location>
</feature>
<keyword evidence="10" id="KW-1185">Reference proteome</keyword>
<accession>A0A3D8QN22</accession>
<comment type="subcellular location">
    <subcellularLocation>
        <location evidence="1">Membrane</location>
        <topology evidence="1">Multi-pass membrane protein</topology>
    </subcellularLocation>
</comment>
<reference evidence="9 10" key="1">
    <citation type="journal article" date="2018" name="IMA Fungus">
        <title>IMA Genome-F 9: Draft genome sequence of Annulohypoxylon stygium, Aspergillus mulundensis, Berkeleyomyces basicola (syn. Thielaviopsis basicola), Ceratocystis smalleyi, two Cercospora beticola strains, Coleophoma cylindrospora, Fusarium fracticaudum, Phialophora cf. hyalina, and Morchella septimelata.</title>
        <authorList>
            <person name="Wingfield B.D."/>
            <person name="Bills G.F."/>
            <person name="Dong Y."/>
            <person name="Huang W."/>
            <person name="Nel W.J."/>
            <person name="Swalarsk-Parry B.S."/>
            <person name="Vaghefi N."/>
            <person name="Wilken P.M."/>
            <person name="An Z."/>
            <person name="de Beer Z.W."/>
            <person name="De Vos L."/>
            <person name="Chen L."/>
            <person name="Duong T.A."/>
            <person name="Gao Y."/>
            <person name="Hammerbacher A."/>
            <person name="Kikkert J.R."/>
            <person name="Li Y."/>
            <person name="Li H."/>
            <person name="Li K."/>
            <person name="Li Q."/>
            <person name="Liu X."/>
            <person name="Ma X."/>
            <person name="Naidoo K."/>
            <person name="Pethybridge S.J."/>
            <person name="Sun J."/>
            <person name="Steenkamp E.T."/>
            <person name="van der Nest M.A."/>
            <person name="van Wyk S."/>
            <person name="Wingfield M.J."/>
            <person name="Xiong C."/>
            <person name="Yue Q."/>
            <person name="Zhang X."/>
        </authorList>
    </citation>
    <scope>NUCLEOTIDE SEQUENCE [LARGE SCALE GENOMIC DNA]</scope>
    <source>
        <strain evidence="9 10">DSM 5745</strain>
    </source>
</reference>
<dbReference type="InterPro" id="IPR052337">
    <property type="entry name" value="SAT4-like"/>
</dbReference>
<feature type="region of interest" description="Disordered" evidence="6">
    <location>
        <begin position="325"/>
        <end position="373"/>
    </location>
</feature>
<dbReference type="Proteomes" id="UP000256690">
    <property type="component" value="Unassembled WGS sequence"/>
</dbReference>
<evidence type="ECO:0000256" key="3">
    <source>
        <dbReference type="ARBA" id="ARBA00022989"/>
    </source>
</evidence>
<evidence type="ECO:0000313" key="9">
    <source>
        <dbReference type="EMBL" id="RDW63216.1"/>
    </source>
</evidence>
<feature type="domain" description="Rhodopsin" evidence="8">
    <location>
        <begin position="32"/>
        <end position="274"/>
    </location>
</feature>
<sequence>MSGINDLQAVSHGAMYATIWVEYGITTVVMVLRAYSQVFILRKFTADDLVMVGAYVVQGIASSLVTASVHHGLGSSWNPTSLSSVQDATEMLKYAMISMPCGTIASMLGRISFILFLLKSVITVHNLRRKVLWGLIACQFVNVIPCVLQFTQCNPVSALWDPLKLIEKCQGATMVQNWGYFQGAFNGLTDLFLTGIGLAVILTLKMSRRNKIILSSIVSLSLLAMIASILKTVQLRTMNSPRFSYAMAIYAIWFLTEATVVIVTASVPRLRAIIVLGKQTKPSYNPYLTPDSGNDRAVYAKSGEYPLEHSRVSKHRSIRTTFYETEGDRSLVRPEPARSVNTRPSLDSAGGIGPVESTELRTLPQAARNRSVV</sequence>
<evidence type="ECO:0000259" key="8">
    <source>
        <dbReference type="Pfam" id="PF20684"/>
    </source>
</evidence>
<feature type="transmembrane region" description="Helical" evidence="7">
    <location>
        <begin position="130"/>
        <end position="150"/>
    </location>
</feature>
<evidence type="ECO:0000313" key="10">
    <source>
        <dbReference type="Proteomes" id="UP000256690"/>
    </source>
</evidence>
<protein>
    <recommendedName>
        <fullName evidence="8">Rhodopsin domain-containing protein</fullName>
    </recommendedName>
</protein>
<dbReference type="EMBL" id="PVWQ01000015">
    <property type="protein sequence ID" value="RDW63216.1"/>
    <property type="molecule type" value="Genomic_DNA"/>
</dbReference>
<keyword evidence="3 7" id="KW-1133">Transmembrane helix</keyword>
<dbReference type="PANTHER" id="PTHR33048:SF155">
    <property type="entry name" value="INTEGRAL MEMBRANE PROTEIN"/>
    <property type="match status" value="1"/>
</dbReference>
<name>A0A3D8QN22_9EURO</name>
<evidence type="ECO:0000256" key="4">
    <source>
        <dbReference type="ARBA" id="ARBA00023136"/>
    </source>
</evidence>
<evidence type="ECO:0000256" key="5">
    <source>
        <dbReference type="ARBA" id="ARBA00038359"/>
    </source>
</evidence>
<evidence type="ECO:0000256" key="1">
    <source>
        <dbReference type="ARBA" id="ARBA00004141"/>
    </source>
</evidence>
<dbReference type="AlphaFoldDB" id="A0A3D8QN22"/>
<dbReference type="STRING" id="1810919.A0A3D8QN22"/>
<feature type="transmembrane region" description="Helical" evidence="7">
    <location>
        <begin position="20"/>
        <end position="40"/>
    </location>
</feature>
<evidence type="ECO:0000256" key="7">
    <source>
        <dbReference type="SAM" id="Phobius"/>
    </source>
</evidence>
<feature type="transmembrane region" description="Helical" evidence="7">
    <location>
        <begin position="242"/>
        <end position="263"/>
    </location>
</feature>
<evidence type="ECO:0000256" key="2">
    <source>
        <dbReference type="ARBA" id="ARBA00022692"/>
    </source>
</evidence>
<feature type="transmembrane region" description="Helical" evidence="7">
    <location>
        <begin position="184"/>
        <end position="204"/>
    </location>
</feature>
<comment type="similarity">
    <text evidence="5">Belongs to the SAT4 family.</text>
</comment>
<proteinExistence type="inferred from homology"/>
<keyword evidence="2 7" id="KW-0812">Transmembrane</keyword>
<dbReference type="GO" id="GO:0016020">
    <property type="term" value="C:membrane"/>
    <property type="evidence" value="ECO:0007669"/>
    <property type="project" value="UniProtKB-SubCell"/>
</dbReference>
<dbReference type="OrthoDB" id="5429740at2759"/>
<feature type="transmembrane region" description="Helical" evidence="7">
    <location>
        <begin position="52"/>
        <end position="74"/>
    </location>
</feature>
<gene>
    <name evidence="9" type="ORF">DSM5745_10327</name>
</gene>
<comment type="caution">
    <text evidence="9">The sequence shown here is derived from an EMBL/GenBank/DDBJ whole genome shotgun (WGS) entry which is preliminary data.</text>
</comment>
<dbReference type="Pfam" id="PF20684">
    <property type="entry name" value="Fung_rhodopsin"/>
    <property type="match status" value="1"/>
</dbReference>
<keyword evidence="4 7" id="KW-0472">Membrane</keyword>
<dbReference type="InterPro" id="IPR049326">
    <property type="entry name" value="Rhodopsin_dom_fungi"/>
</dbReference>
<feature type="transmembrane region" description="Helical" evidence="7">
    <location>
        <begin position="94"/>
        <end position="118"/>
    </location>
</feature>